<evidence type="ECO:0000256" key="3">
    <source>
        <dbReference type="ARBA" id="ARBA00023163"/>
    </source>
</evidence>
<feature type="domain" description="DNA-directed RNA polymerase RBP11-like dimerisation" evidence="7">
    <location>
        <begin position="18"/>
        <end position="88"/>
    </location>
</feature>
<reference evidence="9" key="1">
    <citation type="submission" date="2025-08" db="UniProtKB">
        <authorList>
            <consortium name="RefSeq"/>
        </authorList>
    </citation>
    <scope>IDENTIFICATION</scope>
</reference>
<dbReference type="GO" id="GO:0003677">
    <property type="term" value="F:DNA binding"/>
    <property type="evidence" value="ECO:0007669"/>
    <property type="project" value="InterPro"/>
</dbReference>
<organism evidence="8 9">
    <name type="scientific">Pogonomyrmex barbatus</name>
    <name type="common">red harvester ant</name>
    <dbReference type="NCBI Taxonomy" id="144034"/>
    <lineage>
        <taxon>Eukaryota</taxon>
        <taxon>Metazoa</taxon>
        <taxon>Ecdysozoa</taxon>
        <taxon>Arthropoda</taxon>
        <taxon>Hexapoda</taxon>
        <taxon>Insecta</taxon>
        <taxon>Pterygota</taxon>
        <taxon>Neoptera</taxon>
        <taxon>Endopterygota</taxon>
        <taxon>Hymenoptera</taxon>
        <taxon>Apocrita</taxon>
        <taxon>Aculeata</taxon>
        <taxon>Formicoidea</taxon>
        <taxon>Formicidae</taxon>
        <taxon>Myrmicinae</taxon>
        <taxon>Pogonomyrmex</taxon>
    </lineage>
</organism>
<dbReference type="GO" id="GO:0046983">
    <property type="term" value="F:protein dimerization activity"/>
    <property type="evidence" value="ECO:0007669"/>
    <property type="project" value="InterPro"/>
</dbReference>
<name>A0A6I9X1F5_9HYME</name>
<evidence type="ECO:0000256" key="6">
    <source>
        <dbReference type="ARBA" id="ARBA00031757"/>
    </source>
</evidence>
<evidence type="ECO:0000259" key="7">
    <source>
        <dbReference type="Pfam" id="PF13656"/>
    </source>
</evidence>
<evidence type="ECO:0000256" key="5">
    <source>
        <dbReference type="ARBA" id="ARBA00025751"/>
    </source>
</evidence>
<dbReference type="GO" id="GO:0005666">
    <property type="term" value="C:RNA polymerase III complex"/>
    <property type="evidence" value="ECO:0007669"/>
    <property type="project" value="TreeGrafter"/>
</dbReference>
<dbReference type="PANTHER" id="PTHR13946:SF28">
    <property type="entry name" value="DNA-DIRECTED RNA POLYMERASES I AND III SUBUNIT RPAC2"/>
    <property type="match status" value="1"/>
</dbReference>
<dbReference type="InterPro" id="IPR022905">
    <property type="entry name" value="Rpo11-like"/>
</dbReference>
<dbReference type="GO" id="GO:0003899">
    <property type="term" value="F:DNA-directed RNA polymerase activity"/>
    <property type="evidence" value="ECO:0007669"/>
    <property type="project" value="InterPro"/>
</dbReference>
<dbReference type="PROSITE" id="PS01154">
    <property type="entry name" value="RNA_POL_L_13KD"/>
    <property type="match status" value="1"/>
</dbReference>
<dbReference type="InterPro" id="IPR008193">
    <property type="entry name" value="RNA_pol_Rpb11_13-16kDa_CS"/>
</dbReference>
<dbReference type="InterPro" id="IPR036603">
    <property type="entry name" value="RBP11-like"/>
</dbReference>
<dbReference type="GO" id="GO:0006362">
    <property type="term" value="P:transcription elongation by RNA polymerase I"/>
    <property type="evidence" value="ECO:0007669"/>
    <property type="project" value="TreeGrafter"/>
</dbReference>
<dbReference type="OrthoDB" id="510325at2759"/>
<dbReference type="Proteomes" id="UP000504615">
    <property type="component" value="Unplaced"/>
</dbReference>
<comment type="subcellular location">
    <subcellularLocation>
        <location evidence="1">Nucleus</location>
    </subcellularLocation>
</comment>
<dbReference type="SUPFAM" id="SSF55257">
    <property type="entry name" value="RBP11-like subunits of RNA polymerase"/>
    <property type="match status" value="1"/>
</dbReference>
<protein>
    <recommendedName>
        <fullName evidence="6">DNA-directed RNA polymerase I subunit D</fullName>
    </recommendedName>
</protein>
<dbReference type="GO" id="GO:0005736">
    <property type="term" value="C:RNA polymerase I complex"/>
    <property type="evidence" value="ECO:0007669"/>
    <property type="project" value="TreeGrafter"/>
</dbReference>
<evidence type="ECO:0000256" key="1">
    <source>
        <dbReference type="ARBA" id="ARBA00004123"/>
    </source>
</evidence>
<proteinExistence type="inferred from homology"/>
<dbReference type="Gene3D" id="3.30.1360.10">
    <property type="entry name" value="RNA polymerase, RBP11-like subunit"/>
    <property type="match status" value="1"/>
</dbReference>
<sequence length="115" mass="12839">MEKRLSRLPGNYGETHGTFVFEDEGHTLGNALASVINDNPGVKICAYTTPHPAEKRMHLYIQTTGENVLVVLKRGLQDLEKICDYTLETFDNAYEKYKASEVLKSTSQNVSTDAT</sequence>
<dbReference type="HAMAP" id="MF_00261">
    <property type="entry name" value="RNApol_arch_Rpo11"/>
    <property type="match status" value="1"/>
</dbReference>
<dbReference type="RefSeq" id="XP_011646392.1">
    <property type="nucleotide sequence ID" value="XM_011648090.1"/>
</dbReference>
<dbReference type="Pfam" id="PF13656">
    <property type="entry name" value="RNA_pol_L_2"/>
    <property type="match status" value="1"/>
</dbReference>
<keyword evidence="2 9" id="KW-0240">DNA-directed RNA polymerase</keyword>
<keyword evidence="8" id="KW-1185">Reference proteome</keyword>
<gene>
    <name evidence="9" type="primary">LOC105433021</name>
</gene>
<evidence type="ECO:0000256" key="4">
    <source>
        <dbReference type="ARBA" id="ARBA00023242"/>
    </source>
</evidence>
<keyword evidence="4" id="KW-0539">Nucleus</keyword>
<evidence type="ECO:0000256" key="2">
    <source>
        <dbReference type="ARBA" id="ARBA00022478"/>
    </source>
</evidence>
<dbReference type="CDD" id="cd07029">
    <property type="entry name" value="RNAP_I_III_AC19"/>
    <property type="match status" value="1"/>
</dbReference>
<dbReference type="KEGG" id="pbar:105433021"/>
<dbReference type="AlphaFoldDB" id="A0A6I9X1F5"/>
<accession>A0A6I9X1F5</accession>
<dbReference type="GO" id="GO:0006383">
    <property type="term" value="P:transcription by RNA polymerase III"/>
    <property type="evidence" value="ECO:0007669"/>
    <property type="project" value="TreeGrafter"/>
</dbReference>
<evidence type="ECO:0000313" key="8">
    <source>
        <dbReference type="Proteomes" id="UP000504615"/>
    </source>
</evidence>
<dbReference type="InterPro" id="IPR033898">
    <property type="entry name" value="RNAP_AC19"/>
</dbReference>
<evidence type="ECO:0000313" key="9">
    <source>
        <dbReference type="RefSeq" id="XP_011646392.1"/>
    </source>
</evidence>
<dbReference type="InterPro" id="IPR009025">
    <property type="entry name" value="RBP11-like_dimer"/>
</dbReference>
<keyword evidence="3" id="KW-0804">Transcription</keyword>
<comment type="similarity">
    <text evidence="5">Belongs to the archaeal Rpo11/eukaryotic RPB11/RPC19 RNA polymerase subunit family.</text>
</comment>
<dbReference type="PANTHER" id="PTHR13946">
    <property type="entry name" value="DNA-DIRECTED RNA POLYMERASE I,II,III"/>
    <property type="match status" value="1"/>
</dbReference>
<dbReference type="GeneID" id="105433021"/>